<evidence type="ECO:0000313" key="1">
    <source>
        <dbReference type="EMBL" id="RED53831.1"/>
    </source>
</evidence>
<gene>
    <name evidence="1" type="ORF">DFP90_101630</name>
</gene>
<sequence length="183" mass="19987">MSRIITRSLIAVAMLFILHGQAWAEEERAEKVMVGQLLDYCLPSLVSGQPVHELVKLSPNGKRLLRLKERSSEAFLNGQAGDAWLVGGGPEVVLAALQDVAVCQVFAREVEPEALMQQLDSWFDSQESPLKRAEPDQSEPMILNREYCGPFGSVSVVIQASAIKESGHDVQGLITSGRVANCE</sequence>
<reference evidence="1 2" key="1">
    <citation type="submission" date="2018-07" db="EMBL/GenBank/DDBJ databases">
        <title>Genomic Encyclopedia of Type Strains, Phase III (KMG-III): the genomes of soil and plant-associated and newly described type strains.</title>
        <authorList>
            <person name="Whitman W."/>
        </authorList>
    </citation>
    <scope>NUCLEOTIDE SEQUENCE [LARGE SCALE GENOMIC DNA]</scope>
    <source>
        <strain evidence="1 2">CECT 8488</strain>
    </source>
</reference>
<dbReference type="AlphaFoldDB" id="A0A3D9HWS1"/>
<dbReference type="RefSeq" id="WP_147300921.1">
    <property type="nucleotide sequence ID" value="NZ_QRDW01000001.1"/>
</dbReference>
<dbReference type="EMBL" id="QRDW01000001">
    <property type="protein sequence ID" value="RED53831.1"/>
    <property type="molecule type" value="Genomic_DNA"/>
</dbReference>
<evidence type="ECO:0000313" key="2">
    <source>
        <dbReference type="Proteomes" id="UP000256845"/>
    </source>
</evidence>
<comment type="caution">
    <text evidence="1">The sequence shown here is derived from an EMBL/GenBank/DDBJ whole genome shotgun (WGS) entry which is preliminary data.</text>
</comment>
<keyword evidence="2" id="KW-1185">Reference proteome</keyword>
<dbReference type="Proteomes" id="UP000256845">
    <property type="component" value="Unassembled WGS sequence"/>
</dbReference>
<dbReference type="NCBIfam" id="NF047650">
    <property type="entry name" value="lipo_NMCC_0638"/>
    <property type="match status" value="1"/>
</dbReference>
<accession>A0A3D9HWS1</accession>
<proteinExistence type="predicted"/>
<name>A0A3D9HWS1_9PROT</name>
<protein>
    <submittedName>
        <fullName evidence="1">Uncharacterized protein</fullName>
    </submittedName>
</protein>
<organism evidence="1 2">
    <name type="scientific">Aestuariispira insulae</name>
    <dbReference type="NCBI Taxonomy" id="1461337"/>
    <lineage>
        <taxon>Bacteria</taxon>
        <taxon>Pseudomonadati</taxon>
        <taxon>Pseudomonadota</taxon>
        <taxon>Alphaproteobacteria</taxon>
        <taxon>Rhodospirillales</taxon>
        <taxon>Kiloniellaceae</taxon>
        <taxon>Aestuariispira</taxon>
    </lineage>
</organism>